<feature type="domain" description="Methylated-DNA-[protein]-cysteine S-methyltransferase DNA binding" evidence="2">
    <location>
        <begin position="3"/>
        <end position="82"/>
    </location>
</feature>
<evidence type="ECO:0000259" key="2">
    <source>
        <dbReference type="Pfam" id="PF01035"/>
    </source>
</evidence>
<gene>
    <name evidence="3" type="ordered locus">VFMJ11_1678</name>
</gene>
<dbReference type="Gene3D" id="1.10.10.10">
    <property type="entry name" value="Winged helix-like DNA-binding domain superfamily/Winged helix DNA-binding domain"/>
    <property type="match status" value="1"/>
</dbReference>
<keyword evidence="1" id="KW-0227">DNA damage</keyword>
<dbReference type="Pfam" id="PF01035">
    <property type="entry name" value="DNA_binding_1"/>
    <property type="match status" value="1"/>
</dbReference>
<dbReference type="SUPFAM" id="SSF46767">
    <property type="entry name" value="Methylated DNA-protein cysteine methyltransferase, C-terminal domain"/>
    <property type="match status" value="1"/>
</dbReference>
<dbReference type="InterPro" id="IPR036217">
    <property type="entry name" value="MethylDNA_cys_MeTrfase_DNAb"/>
</dbReference>
<keyword evidence="3" id="KW-0489">Methyltransferase</keyword>
<evidence type="ECO:0000313" key="4">
    <source>
        <dbReference type="Proteomes" id="UP000001857"/>
    </source>
</evidence>
<dbReference type="PANTHER" id="PTHR42942">
    <property type="entry name" value="6-O-METHYLGUANINE DNA METHYLTRANSFERASE"/>
    <property type="match status" value="1"/>
</dbReference>
<dbReference type="InterPro" id="IPR014048">
    <property type="entry name" value="MethylDNA_cys_MeTrfase_DNA-bd"/>
</dbReference>
<dbReference type="RefSeq" id="WP_012533901.1">
    <property type="nucleotide sequence ID" value="NC_011184.1"/>
</dbReference>
<dbReference type="InterPro" id="IPR036388">
    <property type="entry name" value="WH-like_DNA-bd_sf"/>
</dbReference>
<sequence length="100" mass="11420">MNEFTQSIYLNLTQIPFGRIISYGQLAKLAGYPNHSRHVGKILSRLPEDTSLPWFRVVSSQGKISLSGDNFIRQRKALEKEGLTIRDDGKILNFKQVIMQ</sequence>
<dbReference type="HOGENOM" id="CLU_000445_52_5_6"/>
<dbReference type="PANTHER" id="PTHR42942:SF1">
    <property type="entry name" value="ALKYLTRANSFERASE-LIKE PROTEIN 1"/>
    <property type="match status" value="1"/>
</dbReference>
<keyword evidence="3" id="KW-0808">Transferase</keyword>
<proteinExistence type="predicted"/>
<evidence type="ECO:0000313" key="3">
    <source>
        <dbReference type="EMBL" id="ACH66676.1"/>
    </source>
</evidence>
<reference evidence="4" key="1">
    <citation type="submission" date="2008-08" db="EMBL/GenBank/DDBJ databases">
        <title>Complete sequence of Vibrio fischeri strain MJ11.</title>
        <authorList>
            <person name="Mandel M.J."/>
            <person name="Stabb E.V."/>
            <person name="Ruby E.G."/>
            <person name="Ferriera S."/>
            <person name="Johnson J."/>
            <person name="Kravitz S."/>
            <person name="Beeson K."/>
            <person name="Sutton G."/>
            <person name="Rogers Y.-H."/>
            <person name="Friedman R."/>
            <person name="Frazier M."/>
            <person name="Venter J.C."/>
        </authorList>
    </citation>
    <scope>NUCLEOTIDE SEQUENCE [LARGE SCALE GENOMIC DNA]</scope>
    <source>
        <strain evidence="4">MJ11</strain>
    </source>
</reference>
<organism evidence="3 4">
    <name type="scientific">Aliivibrio fischeri (strain MJ11)</name>
    <name type="common">Vibrio fischeri</name>
    <dbReference type="NCBI Taxonomy" id="388396"/>
    <lineage>
        <taxon>Bacteria</taxon>
        <taxon>Pseudomonadati</taxon>
        <taxon>Pseudomonadota</taxon>
        <taxon>Gammaproteobacteria</taxon>
        <taxon>Vibrionales</taxon>
        <taxon>Vibrionaceae</taxon>
        <taxon>Aliivibrio</taxon>
    </lineage>
</organism>
<dbReference type="CDD" id="cd06445">
    <property type="entry name" value="ATase"/>
    <property type="match status" value="1"/>
</dbReference>
<evidence type="ECO:0000256" key="1">
    <source>
        <dbReference type="ARBA" id="ARBA00022763"/>
    </source>
</evidence>
<dbReference type="GO" id="GO:0008168">
    <property type="term" value="F:methyltransferase activity"/>
    <property type="evidence" value="ECO:0007669"/>
    <property type="project" value="UniProtKB-KW"/>
</dbReference>
<protein>
    <submittedName>
        <fullName evidence="3">O6-methylguanine-DNA methyltransferase</fullName>
    </submittedName>
</protein>
<dbReference type="EMBL" id="CP001139">
    <property type="protein sequence ID" value="ACH66676.1"/>
    <property type="molecule type" value="Genomic_DNA"/>
</dbReference>
<dbReference type="InterPro" id="IPR052520">
    <property type="entry name" value="ATL_DNA_repair"/>
</dbReference>
<dbReference type="Proteomes" id="UP000001857">
    <property type="component" value="Chromosome I"/>
</dbReference>
<dbReference type="KEGG" id="vfm:VFMJ11_1678"/>
<dbReference type="GO" id="GO:0006281">
    <property type="term" value="P:DNA repair"/>
    <property type="evidence" value="ECO:0007669"/>
    <property type="project" value="InterPro"/>
</dbReference>
<reference evidence="3 4" key="2">
    <citation type="journal article" date="2009" name="Nature">
        <title>A single regulatory gene is sufficient to alter bacterial host range.</title>
        <authorList>
            <person name="Mandel M.J."/>
            <person name="Wollenberg M.S."/>
            <person name="Stabb E.V."/>
            <person name="Visick K.L."/>
            <person name="Ruby E.G."/>
        </authorList>
    </citation>
    <scope>NUCLEOTIDE SEQUENCE [LARGE SCALE GENOMIC DNA]</scope>
    <source>
        <strain evidence="3 4">MJ11</strain>
    </source>
</reference>
<dbReference type="AlphaFoldDB" id="B5FF03"/>
<name>B5FF03_ALIFM</name>
<dbReference type="GO" id="GO:0032259">
    <property type="term" value="P:methylation"/>
    <property type="evidence" value="ECO:0007669"/>
    <property type="project" value="UniProtKB-KW"/>
</dbReference>
<accession>B5FF03</accession>